<feature type="signal peptide" evidence="3">
    <location>
        <begin position="1"/>
        <end position="32"/>
    </location>
</feature>
<protein>
    <recommendedName>
        <fullName evidence="6">Transporter</fullName>
    </recommendedName>
</protein>
<keyword evidence="5" id="KW-1185">Reference proteome</keyword>
<feature type="region of interest" description="Disordered" evidence="2">
    <location>
        <begin position="66"/>
        <end position="118"/>
    </location>
</feature>
<evidence type="ECO:0000313" key="5">
    <source>
        <dbReference type="Proteomes" id="UP000029273"/>
    </source>
</evidence>
<accession>A0A1A6C1G7</accession>
<evidence type="ECO:0000256" key="2">
    <source>
        <dbReference type="SAM" id="MobiDB-lite"/>
    </source>
</evidence>
<feature type="coiled-coil region" evidence="1">
    <location>
        <begin position="37"/>
        <end position="64"/>
    </location>
</feature>
<evidence type="ECO:0008006" key="6">
    <source>
        <dbReference type="Google" id="ProtNLM"/>
    </source>
</evidence>
<keyword evidence="3" id="KW-0732">Signal</keyword>
<feature type="compositionally biased region" description="Low complexity" evidence="2">
    <location>
        <begin position="84"/>
        <end position="105"/>
    </location>
</feature>
<dbReference type="AlphaFoldDB" id="A0A1A6C1G7"/>
<evidence type="ECO:0000256" key="3">
    <source>
        <dbReference type="SAM" id="SignalP"/>
    </source>
</evidence>
<evidence type="ECO:0000313" key="4">
    <source>
        <dbReference type="EMBL" id="OBS08407.1"/>
    </source>
</evidence>
<evidence type="ECO:0000256" key="1">
    <source>
        <dbReference type="SAM" id="Coils"/>
    </source>
</evidence>
<keyword evidence="1" id="KW-0175">Coiled coil</keyword>
<sequence length="435" mass="46960">MPGIRPSAVRRTAGRLLGLACLAVLLPAEGIAAPAVDDDLELEINVLKQRLQHLEAAYRKFRAATPGLPAPTDRELGHLRGKGPAPDKAVPAAATTAQPEAPADTAGDDIKKRPDASKSAQAVYQEQHALFERKFTFEPGLSYAYSDRNQISLNGFLALDAIFLGSVSVDKVKSHNLTLDLTGRYGLTPNIQMDFNIPYLYRYTVYESAGQGSVGTQYSSGSSYLNPRFRIGDVNAGVYYRLLTETESRPDIVWNFRVKAPTGSSPYGIKTIRPQSTNSSLNYPETLPSGTGTWAYSTGLSLVKTTDPAILFANLGYFYNQPQHFNDISSNPGQVVPGSVKLGDSLQYGLGMAFALNDTTSMSFGYTQRVTFLSRTKIDGQSWQDVSGSEGNAAILNIGATHAISNRASLVFGLGIGLTNDAPDIQVSAKLPYQF</sequence>
<reference evidence="4 5" key="1">
    <citation type="journal article" date="2014" name="Genome Announc.">
        <title>Draft Genome Sequence of the Iron-Oxidizing, Acidophilic, and Halotolerant 'Thiobacillus prosperus' Type Strain DSM 5130.</title>
        <authorList>
            <person name="Ossandon F.J."/>
            <person name="Cardenas J.P."/>
            <person name="Corbett M."/>
            <person name="Quatrini R."/>
            <person name="Holmes D.S."/>
            <person name="Watkin E."/>
        </authorList>
    </citation>
    <scope>NUCLEOTIDE SEQUENCE [LARGE SCALE GENOMIC DNA]</scope>
    <source>
        <strain evidence="4 5">DSM 5130</strain>
    </source>
</reference>
<organism evidence="4 5">
    <name type="scientific">Acidihalobacter prosperus</name>
    <dbReference type="NCBI Taxonomy" id="160660"/>
    <lineage>
        <taxon>Bacteria</taxon>
        <taxon>Pseudomonadati</taxon>
        <taxon>Pseudomonadota</taxon>
        <taxon>Gammaproteobacteria</taxon>
        <taxon>Chromatiales</taxon>
        <taxon>Ectothiorhodospiraceae</taxon>
        <taxon>Acidihalobacter</taxon>
    </lineage>
</organism>
<name>A0A1A6C1G7_9GAMM</name>
<comment type="caution">
    <text evidence="4">The sequence shown here is derived from an EMBL/GenBank/DDBJ whole genome shotgun (WGS) entry which is preliminary data.</text>
</comment>
<dbReference type="Proteomes" id="UP000029273">
    <property type="component" value="Unassembled WGS sequence"/>
</dbReference>
<feature type="chain" id="PRO_5008343187" description="Transporter" evidence="3">
    <location>
        <begin position="33"/>
        <end position="435"/>
    </location>
</feature>
<gene>
    <name evidence="4" type="ORF">Thpro_022657</name>
</gene>
<proteinExistence type="predicted"/>
<dbReference type="EMBL" id="JQSG02000006">
    <property type="protein sequence ID" value="OBS08407.1"/>
    <property type="molecule type" value="Genomic_DNA"/>
</dbReference>